<reference evidence="1 2" key="1">
    <citation type="submission" date="2024-09" db="EMBL/GenBank/DDBJ databases">
        <title>Novel species of the genus Pelomonas and Roseateles isolated from streams.</title>
        <authorList>
            <person name="Lu H."/>
        </authorList>
    </citation>
    <scope>NUCLEOTIDE SEQUENCE [LARGE SCALE GENOMIC DNA]</scope>
    <source>
        <strain evidence="1 2">DC23W</strain>
    </source>
</reference>
<proteinExistence type="predicted"/>
<evidence type="ECO:0000313" key="2">
    <source>
        <dbReference type="Proteomes" id="UP001606300"/>
    </source>
</evidence>
<dbReference type="Proteomes" id="UP001606300">
    <property type="component" value="Unassembled WGS sequence"/>
</dbReference>
<keyword evidence="2" id="KW-1185">Reference proteome</keyword>
<organism evidence="1 2">
    <name type="scientific">Pelomonas dachongensis</name>
    <dbReference type="NCBI Taxonomy" id="3299029"/>
    <lineage>
        <taxon>Bacteria</taxon>
        <taxon>Pseudomonadati</taxon>
        <taxon>Pseudomonadota</taxon>
        <taxon>Betaproteobacteria</taxon>
        <taxon>Burkholderiales</taxon>
        <taxon>Sphaerotilaceae</taxon>
        <taxon>Roseateles</taxon>
    </lineage>
</organism>
<name>A0ABW7EW52_9BURK</name>
<comment type="caution">
    <text evidence="1">The sequence shown here is derived from an EMBL/GenBank/DDBJ whole genome shotgun (WGS) entry which is preliminary data.</text>
</comment>
<accession>A0ABW7EW52</accession>
<dbReference type="EMBL" id="JBIGHY010000023">
    <property type="protein sequence ID" value="MFG6417347.1"/>
    <property type="molecule type" value="Genomic_DNA"/>
</dbReference>
<protein>
    <submittedName>
        <fullName evidence="1">Uncharacterized protein</fullName>
    </submittedName>
</protein>
<sequence length="340" mass="37377">MSADVQRTAAAAEHLSAKIIRHLRSSGQTLNEESICLFLSAMLSNWAKQIAKATLLRIPHGSLNCSNITLSGAYIDFGTATSLPDFVPAIVAKGNPPFGDCPSFAKRTVDEIVYSLVRYGGFASHLSTNASKALFDGFCANYERALATYSICLLGVNRLRGENSFSNALIALILRLVLGKQMAPFLLGSKECLGLGLELPKLLRIISICDHVDEYFQCIGQWSSPPENILLARSLGELFFKCKDDLRPRDLSFVCQMRMWGNNQERHSLYKPKLDADIKALSEGGDLSGIADFIEDVVAQCKNPYCGTLDVESDEGLSALEIEKWIQIRENARAEFSIGK</sequence>
<gene>
    <name evidence="1" type="ORF">ACG02S_25990</name>
</gene>
<evidence type="ECO:0000313" key="1">
    <source>
        <dbReference type="EMBL" id="MFG6417347.1"/>
    </source>
</evidence>
<dbReference type="RefSeq" id="WP_394473405.1">
    <property type="nucleotide sequence ID" value="NZ_JBIGHY010000023.1"/>
</dbReference>